<feature type="signal peptide" evidence="1">
    <location>
        <begin position="1"/>
        <end position="19"/>
    </location>
</feature>
<evidence type="ECO:0000313" key="2">
    <source>
        <dbReference type="EMBL" id="GAA4455002.1"/>
    </source>
</evidence>
<dbReference type="EMBL" id="BAABEZ010000022">
    <property type="protein sequence ID" value="GAA4455002.1"/>
    <property type="molecule type" value="Genomic_DNA"/>
</dbReference>
<keyword evidence="3" id="KW-1185">Reference proteome</keyword>
<feature type="chain" id="PRO_5046496469" description="Lipoprotein" evidence="1">
    <location>
        <begin position="20"/>
        <end position="239"/>
    </location>
</feature>
<dbReference type="Proteomes" id="UP001501410">
    <property type="component" value="Unassembled WGS sequence"/>
</dbReference>
<accession>A0ABP8MU64</accession>
<organism evidence="2 3">
    <name type="scientific">Rurimicrobium arvi</name>
    <dbReference type="NCBI Taxonomy" id="2049916"/>
    <lineage>
        <taxon>Bacteria</taxon>
        <taxon>Pseudomonadati</taxon>
        <taxon>Bacteroidota</taxon>
        <taxon>Chitinophagia</taxon>
        <taxon>Chitinophagales</taxon>
        <taxon>Chitinophagaceae</taxon>
        <taxon>Rurimicrobium</taxon>
    </lineage>
</organism>
<evidence type="ECO:0008006" key="4">
    <source>
        <dbReference type="Google" id="ProtNLM"/>
    </source>
</evidence>
<sequence>MNRLFKIALPALCLLGACSGDTPTAGVTREDTASKASAIIPAQKLSDFVPEGYVLFDSVTGDLNKDNVTDYALIIKGTQQSQFVKSDQGEMIDRNRRGLVILFGSANGYHEVLSNKECFSSENEDGGVYFAPELSVEISKGNLIVSYAHGRYGFWSYTFRYQEPDFELIGFDESENRGPVVETETSINFLTGKKQVKENTNENAEGEDEVFKETWSSIKSKEKIRLSKVEDFDSLELPR</sequence>
<keyword evidence="1" id="KW-0732">Signal</keyword>
<proteinExistence type="predicted"/>
<evidence type="ECO:0000313" key="3">
    <source>
        <dbReference type="Proteomes" id="UP001501410"/>
    </source>
</evidence>
<dbReference type="RefSeq" id="WP_344825645.1">
    <property type="nucleotide sequence ID" value="NZ_BAABEZ010000022.1"/>
</dbReference>
<dbReference type="PROSITE" id="PS51257">
    <property type="entry name" value="PROKAR_LIPOPROTEIN"/>
    <property type="match status" value="1"/>
</dbReference>
<protein>
    <recommendedName>
        <fullName evidence="4">Lipoprotein</fullName>
    </recommendedName>
</protein>
<reference evidence="3" key="1">
    <citation type="journal article" date="2019" name="Int. J. Syst. Evol. Microbiol.">
        <title>The Global Catalogue of Microorganisms (GCM) 10K type strain sequencing project: providing services to taxonomists for standard genome sequencing and annotation.</title>
        <authorList>
            <consortium name="The Broad Institute Genomics Platform"/>
            <consortium name="The Broad Institute Genome Sequencing Center for Infectious Disease"/>
            <person name="Wu L."/>
            <person name="Ma J."/>
        </authorList>
    </citation>
    <scope>NUCLEOTIDE SEQUENCE [LARGE SCALE GENOMIC DNA]</scope>
    <source>
        <strain evidence="3">JCM 31921</strain>
    </source>
</reference>
<name>A0ABP8MU64_9BACT</name>
<evidence type="ECO:0000256" key="1">
    <source>
        <dbReference type="SAM" id="SignalP"/>
    </source>
</evidence>
<gene>
    <name evidence="2" type="ORF">GCM10023092_17910</name>
</gene>
<comment type="caution">
    <text evidence="2">The sequence shown here is derived from an EMBL/GenBank/DDBJ whole genome shotgun (WGS) entry which is preliminary data.</text>
</comment>